<evidence type="ECO:0000256" key="5">
    <source>
        <dbReference type="ARBA" id="ARBA00023098"/>
    </source>
</evidence>
<dbReference type="GO" id="GO:0009245">
    <property type="term" value="P:lipid A biosynthetic process"/>
    <property type="evidence" value="ECO:0007669"/>
    <property type="project" value="UniProtKB-UniRule"/>
</dbReference>
<evidence type="ECO:0000256" key="2">
    <source>
        <dbReference type="ARBA" id="ARBA00022556"/>
    </source>
</evidence>
<comment type="pathway">
    <text evidence="7">Bacterial outer membrane biogenesis; LPS lipid A biosynthesis.</text>
</comment>
<dbReference type="GO" id="GO:0016020">
    <property type="term" value="C:membrane"/>
    <property type="evidence" value="ECO:0007669"/>
    <property type="project" value="GOC"/>
</dbReference>
<feature type="active site" description="Proton acceptor" evidence="7">
    <location>
        <position position="260"/>
    </location>
</feature>
<dbReference type="Gene3D" id="3.40.1390.10">
    <property type="entry name" value="MurE/MurF, N-terminal domain"/>
    <property type="match status" value="1"/>
</dbReference>
<evidence type="ECO:0000313" key="9">
    <source>
        <dbReference type="EMBL" id="SIN90103.1"/>
    </source>
</evidence>
<dbReference type="Proteomes" id="UP000184932">
    <property type="component" value="Unassembled WGS sequence"/>
</dbReference>
<keyword evidence="6 7" id="KW-0012">Acyltransferase</keyword>
<comment type="subunit">
    <text evidence="7">Homotrimer.</text>
</comment>
<proteinExistence type="inferred from homology"/>
<dbReference type="GO" id="GO:0016410">
    <property type="term" value="F:N-acyltransferase activity"/>
    <property type="evidence" value="ECO:0007669"/>
    <property type="project" value="InterPro"/>
</dbReference>
<keyword evidence="10" id="KW-1185">Reference proteome</keyword>
<dbReference type="InterPro" id="IPR001451">
    <property type="entry name" value="Hexapep"/>
</dbReference>
<dbReference type="HAMAP" id="MF_00523">
    <property type="entry name" value="LpxD"/>
    <property type="match status" value="1"/>
</dbReference>
<comment type="function">
    <text evidence="7">Catalyzes the N-acylation of UDP-3-O-acylglucosamine using 3-hydroxyacyl-ACP as the acyl donor. Is involved in the biosynthesis of lipid A, a phosphorylated glycolipid that anchors the lipopolysaccharide to the outer membrane of the cell.</text>
</comment>
<protein>
    <recommendedName>
        <fullName evidence="7">UDP-3-O-acylglucosamine N-acyltransferase</fullName>
        <ecNumber evidence="7">2.3.1.191</ecNumber>
    </recommendedName>
</protein>
<dbReference type="UniPathway" id="UPA00973"/>
<reference evidence="10" key="1">
    <citation type="submission" date="2016-11" db="EMBL/GenBank/DDBJ databases">
        <authorList>
            <person name="Varghese N."/>
            <person name="Submissions S."/>
        </authorList>
    </citation>
    <scope>NUCLEOTIDE SEQUENCE [LARGE SCALE GENOMIC DNA]</scope>
    <source>
        <strain evidence="10">DSM 29440</strain>
    </source>
</reference>
<dbReference type="EC" id="2.3.1.191" evidence="7"/>
<keyword evidence="3 7" id="KW-0808">Transferase</keyword>
<keyword evidence="2 7" id="KW-0441">Lipid A biosynthesis</keyword>
<accession>A0A1N6F4A0</accession>
<evidence type="ECO:0000313" key="10">
    <source>
        <dbReference type="Proteomes" id="UP000184932"/>
    </source>
</evidence>
<organism evidence="9 10">
    <name type="scientific">Vannielia litorea</name>
    <dbReference type="NCBI Taxonomy" id="1217970"/>
    <lineage>
        <taxon>Bacteria</taxon>
        <taxon>Pseudomonadati</taxon>
        <taxon>Pseudomonadota</taxon>
        <taxon>Alphaproteobacteria</taxon>
        <taxon>Rhodobacterales</taxon>
        <taxon>Paracoccaceae</taxon>
        <taxon>Vannielia</taxon>
    </lineage>
</organism>
<feature type="domain" description="UDP-3-O-[3-hydroxymyristoyl] glucosamine N-acyltransferase non-repeat region" evidence="8">
    <location>
        <begin position="24"/>
        <end position="90"/>
    </location>
</feature>
<dbReference type="InterPro" id="IPR007691">
    <property type="entry name" value="LpxD"/>
</dbReference>
<comment type="catalytic activity">
    <reaction evidence="7">
        <text>a UDP-3-O-[(3R)-3-hydroxyacyl]-alpha-D-glucosamine + a (3R)-hydroxyacyl-[ACP] = a UDP-2-N,3-O-bis[(3R)-3-hydroxyacyl]-alpha-D-glucosamine + holo-[ACP] + H(+)</text>
        <dbReference type="Rhea" id="RHEA:53836"/>
        <dbReference type="Rhea" id="RHEA-COMP:9685"/>
        <dbReference type="Rhea" id="RHEA-COMP:9945"/>
        <dbReference type="ChEBI" id="CHEBI:15378"/>
        <dbReference type="ChEBI" id="CHEBI:64479"/>
        <dbReference type="ChEBI" id="CHEBI:78827"/>
        <dbReference type="ChEBI" id="CHEBI:137740"/>
        <dbReference type="ChEBI" id="CHEBI:137748"/>
        <dbReference type="EC" id="2.3.1.191"/>
    </reaction>
</comment>
<keyword evidence="1 7" id="KW-0444">Lipid biosynthesis</keyword>
<keyword evidence="4 7" id="KW-0677">Repeat</keyword>
<evidence type="ECO:0000256" key="7">
    <source>
        <dbReference type="HAMAP-Rule" id="MF_00523"/>
    </source>
</evidence>
<gene>
    <name evidence="7" type="primary">lpxD</name>
    <name evidence="9" type="ORF">SAMN05444002_1360</name>
</gene>
<dbReference type="NCBIfam" id="NF002060">
    <property type="entry name" value="PRK00892.1"/>
    <property type="match status" value="1"/>
</dbReference>
<name>A0A1N6F4A0_9RHOB</name>
<keyword evidence="5 7" id="KW-0443">Lipid metabolism</keyword>
<evidence type="ECO:0000259" key="8">
    <source>
        <dbReference type="Pfam" id="PF04613"/>
    </source>
</evidence>
<dbReference type="SUPFAM" id="SSF51161">
    <property type="entry name" value="Trimeric LpxA-like enzymes"/>
    <property type="match status" value="1"/>
</dbReference>
<comment type="similarity">
    <text evidence="7">Belongs to the transferase hexapeptide repeat family. LpxD subfamily.</text>
</comment>
<dbReference type="InterPro" id="IPR020573">
    <property type="entry name" value="UDP_GlcNAc_AcTrfase_non-rep"/>
</dbReference>
<sequence length="364" mass="37311">MTAHRIEDIAIALGARFEGDGAFAITHAAEPARAGADALALAMDPKFAAGLAEGQARAAMVWEGADWQAMNLTAVIFVPRPRYAMAGLTALLDAGPRIAPGIHPSAVVDATAILGAGAAIGPLAVVGAGAVIGPNARIAAHVSIAEGAQIGADCLLREGVRIGHSVTIGDRFIAQPGAVIGGDGFSFVTPEAGAVEAVRASLGERGDARQQAYARIHSLGGVRIGDDVEVGANSCIDQGTIHPTEIGSGTKIDNLVQVGHNVRTGRDCLLCGQVGIAGSTRLGDRVVLGGQAGVTDHLEIGDDVIAGAGTLLRTNQPRGRVMLGNPAMEMKASIEAYKGLRRLPRLHADVTELRKMLSKPDPKT</sequence>
<evidence type="ECO:0000256" key="4">
    <source>
        <dbReference type="ARBA" id="ARBA00022737"/>
    </source>
</evidence>
<evidence type="ECO:0000256" key="1">
    <source>
        <dbReference type="ARBA" id="ARBA00022516"/>
    </source>
</evidence>
<dbReference type="AlphaFoldDB" id="A0A1N6F4A0"/>
<dbReference type="CDD" id="cd03352">
    <property type="entry name" value="LbH_LpxD"/>
    <property type="match status" value="1"/>
</dbReference>
<evidence type="ECO:0000256" key="3">
    <source>
        <dbReference type="ARBA" id="ARBA00022679"/>
    </source>
</evidence>
<dbReference type="EMBL" id="FSRL01000001">
    <property type="protein sequence ID" value="SIN90103.1"/>
    <property type="molecule type" value="Genomic_DNA"/>
</dbReference>
<dbReference type="PANTHER" id="PTHR43378">
    <property type="entry name" value="UDP-3-O-ACYLGLUCOSAMINE N-ACYLTRANSFERASE"/>
    <property type="match status" value="1"/>
</dbReference>
<dbReference type="Gene3D" id="2.160.10.10">
    <property type="entry name" value="Hexapeptide repeat proteins"/>
    <property type="match status" value="1"/>
</dbReference>
<dbReference type="STRING" id="1217970.SAMN05444002_1360"/>
<dbReference type="NCBIfam" id="TIGR01853">
    <property type="entry name" value="lipid_A_lpxD"/>
    <property type="match status" value="1"/>
</dbReference>
<evidence type="ECO:0000256" key="6">
    <source>
        <dbReference type="ARBA" id="ARBA00023315"/>
    </source>
</evidence>
<dbReference type="InterPro" id="IPR011004">
    <property type="entry name" value="Trimer_LpxA-like_sf"/>
</dbReference>
<dbReference type="PANTHER" id="PTHR43378:SF2">
    <property type="entry name" value="UDP-3-O-ACYLGLUCOSAMINE N-ACYLTRANSFERASE 1, MITOCHONDRIAL-RELATED"/>
    <property type="match status" value="1"/>
</dbReference>
<dbReference type="RefSeq" id="WP_074255442.1">
    <property type="nucleotide sequence ID" value="NZ_FSRL01000001.1"/>
</dbReference>
<dbReference type="Pfam" id="PF00132">
    <property type="entry name" value="Hexapep"/>
    <property type="match status" value="1"/>
</dbReference>
<dbReference type="GO" id="GO:0103118">
    <property type="term" value="F:UDP-3-O-[(3R)-3-hydroxyacyl]-glucosamine N-acyltransferase activity"/>
    <property type="evidence" value="ECO:0007669"/>
    <property type="project" value="UniProtKB-EC"/>
</dbReference>
<dbReference type="Pfam" id="PF04613">
    <property type="entry name" value="LpxD"/>
    <property type="match status" value="1"/>
</dbReference>